<evidence type="ECO:0000256" key="4">
    <source>
        <dbReference type="RuleBase" id="RU004508"/>
    </source>
</evidence>
<keyword evidence="6" id="KW-1185">Reference proteome</keyword>
<dbReference type="RefSeq" id="WP_089274027.1">
    <property type="nucleotide sequence ID" value="NZ_FZNN01000041.1"/>
</dbReference>
<evidence type="ECO:0000256" key="1">
    <source>
        <dbReference type="ARBA" id="ARBA00037999"/>
    </source>
</evidence>
<evidence type="ECO:0000313" key="5">
    <source>
        <dbReference type="EMBL" id="SNR86556.1"/>
    </source>
</evidence>
<dbReference type="GO" id="GO:0008483">
    <property type="term" value="F:transaminase activity"/>
    <property type="evidence" value="ECO:0007669"/>
    <property type="project" value="TreeGrafter"/>
</dbReference>
<reference evidence="5 6" key="1">
    <citation type="submission" date="2017-06" db="EMBL/GenBank/DDBJ databases">
        <authorList>
            <person name="Kim H.J."/>
            <person name="Triplett B.A."/>
        </authorList>
    </citation>
    <scope>NUCLEOTIDE SEQUENCE [LARGE SCALE GENOMIC DNA]</scope>
    <source>
        <strain evidence="5 6">DSM 29052</strain>
    </source>
</reference>
<dbReference type="AlphaFoldDB" id="A0A238ZSY6"/>
<dbReference type="GO" id="GO:0000271">
    <property type="term" value="P:polysaccharide biosynthetic process"/>
    <property type="evidence" value="ECO:0007669"/>
    <property type="project" value="TreeGrafter"/>
</dbReference>
<gene>
    <name evidence="5" type="ORF">SAMN06265370_1415</name>
</gene>
<dbReference type="InterPro" id="IPR015424">
    <property type="entry name" value="PyrdxlP-dep_Trfase"/>
</dbReference>
<dbReference type="PANTHER" id="PTHR30244:SF34">
    <property type="entry name" value="DTDP-4-AMINO-4,6-DIDEOXYGALACTOSE TRANSAMINASE"/>
    <property type="match status" value="1"/>
</dbReference>
<dbReference type="GO" id="GO:0030170">
    <property type="term" value="F:pyridoxal phosphate binding"/>
    <property type="evidence" value="ECO:0007669"/>
    <property type="project" value="TreeGrafter"/>
</dbReference>
<evidence type="ECO:0000256" key="3">
    <source>
        <dbReference type="PIRSR" id="PIRSR000390-2"/>
    </source>
</evidence>
<proteinExistence type="inferred from homology"/>
<dbReference type="InterPro" id="IPR015422">
    <property type="entry name" value="PyrdxlP-dep_Trfase_small"/>
</dbReference>
<dbReference type="Gene3D" id="3.90.1150.10">
    <property type="entry name" value="Aspartate Aminotransferase, domain 1"/>
    <property type="match status" value="1"/>
</dbReference>
<dbReference type="Pfam" id="PF01041">
    <property type="entry name" value="DegT_DnrJ_EryC1"/>
    <property type="match status" value="1"/>
</dbReference>
<feature type="active site" description="Proton acceptor" evidence="2">
    <location>
        <position position="190"/>
    </location>
</feature>
<comment type="similarity">
    <text evidence="1 4">Belongs to the DegT/DnrJ/EryC1 family.</text>
</comment>
<feature type="modified residue" description="N6-(pyridoxal phosphate)lysine" evidence="3">
    <location>
        <position position="190"/>
    </location>
</feature>
<dbReference type="InterPro" id="IPR015421">
    <property type="entry name" value="PyrdxlP-dep_Trfase_major"/>
</dbReference>
<dbReference type="Gene3D" id="3.40.640.10">
    <property type="entry name" value="Type I PLP-dependent aspartate aminotransferase-like (Major domain)"/>
    <property type="match status" value="1"/>
</dbReference>
<dbReference type="InterPro" id="IPR000653">
    <property type="entry name" value="DegT/StrS_aminotransferase"/>
</dbReference>
<dbReference type="PIRSF" id="PIRSF000390">
    <property type="entry name" value="PLP_StrS"/>
    <property type="match status" value="1"/>
</dbReference>
<organism evidence="5 6">
    <name type="scientific">Puniceibacterium sediminis</name>
    <dbReference type="NCBI Taxonomy" id="1608407"/>
    <lineage>
        <taxon>Bacteria</taxon>
        <taxon>Pseudomonadati</taxon>
        <taxon>Pseudomonadota</taxon>
        <taxon>Alphaproteobacteria</taxon>
        <taxon>Rhodobacterales</taxon>
        <taxon>Paracoccaceae</taxon>
        <taxon>Puniceibacterium</taxon>
    </lineage>
</organism>
<accession>A0A238ZSY6</accession>
<evidence type="ECO:0000256" key="2">
    <source>
        <dbReference type="PIRSR" id="PIRSR000390-1"/>
    </source>
</evidence>
<name>A0A238ZSY6_9RHOB</name>
<dbReference type="Proteomes" id="UP000198417">
    <property type="component" value="Unassembled WGS sequence"/>
</dbReference>
<protein>
    <submittedName>
        <fullName evidence="5">dTDP-4-amino-4,6-dideoxygalactose transaminase</fullName>
    </submittedName>
</protein>
<dbReference type="OrthoDB" id="9768668at2"/>
<keyword evidence="3 4" id="KW-0663">Pyridoxal phosphate</keyword>
<dbReference type="EMBL" id="FZNN01000041">
    <property type="protein sequence ID" value="SNR86556.1"/>
    <property type="molecule type" value="Genomic_DNA"/>
</dbReference>
<evidence type="ECO:0000313" key="6">
    <source>
        <dbReference type="Proteomes" id="UP000198417"/>
    </source>
</evidence>
<dbReference type="SUPFAM" id="SSF53383">
    <property type="entry name" value="PLP-dependent transferases"/>
    <property type="match status" value="1"/>
</dbReference>
<dbReference type="PANTHER" id="PTHR30244">
    <property type="entry name" value="TRANSAMINASE"/>
    <property type="match status" value="1"/>
</dbReference>
<sequence length="385" mass="41847">MTQHPPVPAFQNLHISFDEMDLQSVIAAFDGPGFSGKAPVVERYEEVIAAYFGVTHALAACNGTVAIELALRGLGLGPGHHIGLPPTAPIMSILPILAVGAIPVFYDVEVDSFAPKLDDLRTLITTSGLDAVLTVPMWGYPWDVAPLAQFCREMGLLLIEDCAHSFGTSMDGRKFGTFGDASTFSTHERKLVSTGEGGFCLTPHSEVYARMRQWQHHGATRDAQGGERLGHARGGNAKLAPICAALGISQFAKLDAKIAARQERVSNLRVLLSHIPVLTEMCRYEGAEVNGYATVWWHHGVNTRALTKQLADRGVQSDTTRYNYKPLYREPAFRAFARPCPNAEHLIASILTLPCHEGLTHEDLDTIANIAAEVFLNVSSHEAAE</sequence>